<dbReference type="PANTHER" id="PTHR30146">
    <property type="entry name" value="LACI-RELATED TRANSCRIPTIONAL REPRESSOR"/>
    <property type="match status" value="1"/>
</dbReference>
<sequence length="330" mass="35471">MSDIAQRTGVTVTTVSNALTARGRVSEATRSRILAVADELGYEVNLTARHLRVGRSDTIALIVPSVHDYFGEIADKLAVLAEATGRHLVLERTSALTESERAAITFQRLQMFDGVLLSAVGLDHDDVERARRRTPLVVLGERPMPATVDHVRLANEEGGRLATAHLLEHGARRVVALGGSLVAEFGISHSRLVGWRQAHADAGVPADPRLVVPVQDYDVRHARAALTALIADGVPFDAVFAVTDMVALGAMSALAEHGLRVPQDVQVVGFDDLLFSDFLVPRLTSVDPHSRELAATAMRLLEQRMSGDDAPPEHVVNPVSLVVRGSTRAG</sequence>
<keyword evidence="3" id="KW-0804">Transcription</keyword>
<evidence type="ECO:0000256" key="3">
    <source>
        <dbReference type="ARBA" id="ARBA00023163"/>
    </source>
</evidence>
<comment type="caution">
    <text evidence="5">The sequence shown here is derived from an EMBL/GenBank/DDBJ whole genome shotgun (WGS) entry which is preliminary data.</text>
</comment>
<dbReference type="Gene3D" id="3.40.50.2300">
    <property type="match status" value="2"/>
</dbReference>
<dbReference type="SMART" id="SM00354">
    <property type="entry name" value="HTH_LACI"/>
    <property type="match status" value="1"/>
</dbReference>
<dbReference type="InterPro" id="IPR046335">
    <property type="entry name" value="LacI/GalR-like_sensor"/>
</dbReference>
<evidence type="ECO:0000256" key="2">
    <source>
        <dbReference type="ARBA" id="ARBA00023125"/>
    </source>
</evidence>
<dbReference type="SUPFAM" id="SSF47413">
    <property type="entry name" value="lambda repressor-like DNA-binding domains"/>
    <property type="match status" value="1"/>
</dbReference>
<dbReference type="Proteomes" id="UP001240250">
    <property type="component" value="Unassembled WGS sequence"/>
</dbReference>
<reference evidence="5 6" key="1">
    <citation type="submission" date="2023-07" db="EMBL/GenBank/DDBJ databases">
        <title>Sequencing the genomes of 1000 actinobacteria strains.</title>
        <authorList>
            <person name="Klenk H.-P."/>
        </authorList>
    </citation>
    <scope>NUCLEOTIDE SEQUENCE [LARGE SCALE GENOMIC DNA]</scope>
    <source>
        <strain evidence="5 6">DSM 14785</strain>
    </source>
</reference>
<evidence type="ECO:0000259" key="4">
    <source>
        <dbReference type="PROSITE" id="PS50932"/>
    </source>
</evidence>
<dbReference type="PROSITE" id="PS50932">
    <property type="entry name" value="HTH_LACI_2"/>
    <property type="match status" value="1"/>
</dbReference>
<dbReference type="Pfam" id="PF00356">
    <property type="entry name" value="LacI"/>
    <property type="match status" value="1"/>
</dbReference>
<dbReference type="InterPro" id="IPR028082">
    <property type="entry name" value="Peripla_BP_I"/>
</dbReference>
<dbReference type="SUPFAM" id="SSF53822">
    <property type="entry name" value="Periplasmic binding protein-like I"/>
    <property type="match status" value="1"/>
</dbReference>
<feature type="domain" description="HTH lacI-type" evidence="4">
    <location>
        <begin position="1"/>
        <end position="53"/>
    </location>
</feature>
<dbReference type="CDD" id="cd01392">
    <property type="entry name" value="HTH_LacI"/>
    <property type="match status" value="1"/>
</dbReference>
<protein>
    <submittedName>
        <fullName evidence="5">DNA-binding LacI/PurR family transcriptional regulator</fullName>
    </submittedName>
</protein>
<dbReference type="GO" id="GO:0003677">
    <property type="term" value="F:DNA binding"/>
    <property type="evidence" value="ECO:0007669"/>
    <property type="project" value="UniProtKB-KW"/>
</dbReference>
<dbReference type="InterPro" id="IPR000843">
    <property type="entry name" value="HTH_LacI"/>
</dbReference>
<organism evidence="5 6">
    <name type="scientific">Cellulomonas iranensis</name>
    <dbReference type="NCBI Taxonomy" id="76862"/>
    <lineage>
        <taxon>Bacteria</taxon>
        <taxon>Bacillati</taxon>
        <taxon>Actinomycetota</taxon>
        <taxon>Actinomycetes</taxon>
        <taxon>Micrococcales</taxon>
        <taxon>Cellulomonadaceae</taxon>
        <taxon>Cellulomonas</taxon>
    </lineage>
</organism>
<accession>A0ABU0GK02</accession>
<evidence type="ECO:0000313" key="6">
    <source>
        <dbReference type="Proteomes" id="UP001240250"/>
    </source>
</evidence>
<gene>
    <name evidence="5" type="ORF">JO380_001311</name>
</gene>
<name>A0ABU0GK02_9CELL</name>
<dbReference type="EMBL" id="JAUSVM010000001">
    <property type="protein sequence ID" value="MDQ0424930.1"/>
    <property type="molecule type" value="Genomic_DNA"/>
</dbReference>
<dbReference type="PANTHER" id="PTHR30146:SF109">
    <property type="entry name" value="HTH-TYPE TRANSCRIPTIONAL REGULATOR GALS"/>
    <property type="match status" value="1"/>
</dbReference>
<dbReference type="Gene3D" id="1.10.260.40">
    <property type="entry name" value="lambda repressor-like DNA-binding domains"/>
    <property type="match status" value="1"/>
</dbReference>
<evidence type="ECO:0000313" key="5">
    <source>
        <dbReference type="EMBL" id="MDQ0424930.1"/>
    </source>
</evidence>
<keyword evidence="1" id="KW-0805">Transcription regulation</keyword>
<dbReference type="InterPro" id="IPR010982">
    <property type="entry name" value="Lambda_DNA-bd_dom_sf"/>
</dbReference>
<keyword evidence="2 5" id="KW-0238">DNA-binding</keyword>
<evidence type="ECO:0000256" key="1">
    <source>
        <dbReference type="ARBA" id="ARBA00023015"/>
    </source>
</evidence>
<dbReference type="RefSeq" id="WP_233421212.1">
    <property type="nucleotide sequence ID" value="NZ_JAUSVM010000001.1"/>
</dbReference>
<proteinExistence type="predicted"/>
<keyword evidence="6" id="KW-1185">Reference proteome</keyword>
<dbReference type="CDD" id="cd06267">
    <property type="entry name" value="PBP1_LacI_sugar_binding-like"/>
    <property type="match status" value="1"/>
</dbReference>
<dbReference type="Pfam" id="PF13377">
    <property type="entry name" value="Peripla_BP_3"/>
    <property type="match status" value="1"/>
</dbReference>